<feature type="transmembrane region" description="Helical" evidence="6">
    <location>
        <begin position="396"/>
        <end position="416"/>
    </location>
</feature>
<dbReference type="GO" id="GO:0005886">
    <property type="term" value="C:plasma membrane"/>
    <property type="evidence" value="ECO:0007669"/>
    <property type="project" value="TreeGrafter"/>
</dbReference>
<dbReference type="Proteomes" id="UP000624703">
    <property type="component" value="Unassembled WGS sequence"/>
</dbReference>
<dbReference type="AlphaFoldDB" id="A0A8J7MEY0"/>
<feature type="transmembrane region" description="Helical" evidence="6">
    <location>
        <begin position="535"/>
        <end position="557"/>
    </location>
</feature>
<evidence type="ECO:0000259" key="8">
    <source>
        <dbReference type="Pfam" id="PF01578"/>
    </source>
</evidence>
<protein>
    <submittedName>
        <fullName evidence="9">Cytochrome c biogenesis protein CcsA</fullName>
    </submittedName>
</protein>
<feature type="transmembrane region" description="Helical" evidence="6">
    <location>
        <begin position="422"/>
        <end position="443"/>
    </location>
</feature>
<feature type="chain" id="PRO_5035276398" evidence="7">
    <location>
        <begin position="22"/>
        <end position="667"/>
    </location>
</feature>
<dbReference type="GO" id="GO:0017004">
    <property type="term" value="P:cytochrome complex assembly"/>
    <property type="evidence" value="ECO:0007669"/>
    <property type="project" value="UniProtKB-KW"/>
</dbReference>
<feature type="transmembrane region" description="Helical" evidence="6">
    <location>
        <begin position="450"/>
        <end position="468"/>
    </location>
</feature>
<keyword evidence="7" id="KW-0732">Signal</keyword>
<dbReference type="Pfam" id="PF01578">
    <property type="entry name" value="Cytochrom_C_asm"/>
    <property type="match status" value="1"/>
</dbReference>
<evidence type="ECO:0000256" key="4">
    <source>
        <dbReference type="ARBA" id="ARBA00022989"/>
    </source>
</evidence>
<evidence type="ECO:0000256" key="6">
    <source>
        <dbReference type="SAM" id="Phobius"/>
    </source>
</evidence>
<evidence type="ECO:0000256" key="7">
    <source>
        <dbReference type="SAM" id="SignalP"/>
    </source>
</evidence>
<keyword evidence="10" id="KW-1185">Reference proteome</keyword>
<feature type="domain" description="Cytochrome c assembly protein" evidence="8">
    <location>
        <begin position="424"/>
        <end position="624"/>
    </location>
</feature>
<name>A0A8J7MEY0_9BACT</name>
<proteinExistence type="predicted"/>
<keyword evidence="5 6" id="KW-0472">Membrane</keyword>
<feature type="transmembrane region" description="Helical" evidence="6">
    <location>
        <begin position="367"/>
        <end position="384"/>
    </location>
</feature>
<feature type="transmembrane region" description="Helical" evidence="6">
    <location>
        <begin position="488"/>
        <end position="515"/>
    </location>
</feature>
<accession>A0A8J7MEY0</accession>
<reference evidence="9" key="1">
    <citation type="submission" date="2021-01" db="EMBL/GenBank/DDBJ databases">
        <title>Modified the classification status of verrucomicrobia.</title>
        <authorList>
            <person name="Feng X."/>
        </authorList>
    </citation>
    <scope>NUCLEOTIDE SEQUENCE</scope>
    <source>
        <strain evidence="9">_KCTC 22039</strain>
    </source>
</reference>
<keyword evidence="4 6" id="KW-1133">Transmembrane helix</keyword>
<feature type="transmembrane region" description="Helical" evidence="6">
    <location>
        <begin position="596"/>
        <end position="620"/>
    </location>
</feature>
<gene>
    <name evidence="9" type="primary">ccsA</name>
    <name evidence="9" type="ORF">JIN82_16240</name>
</gene>
<comment type="caution">
    <text evidence="9">The sequence shown here is derived from an EMBL/GenBank/DDBJ whole genome shotgun (WGS) entry which is preliminary data.</text>
</comment>
<feature type="transmembrane region" description="Helical" evidence="6">
    <location>
        <begin position="632"/>
        <end position="656"/>
    </location>
</feature>
<keyword evidence="3" id="KW-0201">Cytochrome c-type biogenesis</keyword>
<dbReference type="InterPro" id="IPR002541">
    <property type="entry name" value="Cyt_c_assembly"/>
</dbReference>
<dbReference type="PANTHER" id="PTHR30071:SF1">
    <property type="entry name" value="CYTOCHROME B_B6 PROTEIN-RELATED"/>
    <property type="match status" value="1"/>
</dbReference>
<dbReference type="InterPro" id="IPR045062">
    <property type="entry name" value="Cyt_c_biogenesis_CcsA/CcmC"/>
</dbReference>
<evidence type="ECO:0000313" key="9">
    <source>
        <dbReference type="EMBL" id="MBK1792714.1"/>
    </source>
</evidence>
<dbReference type="EMBL" id="JAENIM010000047">
    <property type="protein sequence ID" value="MBK1792714.1"/>
    <property type="molecule type" value="Genomic_DNA"/>
</dbReference>
<evidence type="ECO:0000256" key="3">
    <source>
        <dbReference type="ARBA" id="ARBA00022748"/>
    </source>
</evidence>
<dbReference type="GO" id="GO:0020037">
    <property type="term" value="F:heme binding"/>
    <property type="evidence" value="ECO:0007669"/>
    <property type="project" value="InterPro"/>
</dbReference>
<dbReference type="PANTHER" id="PTHR30071">
    <property type="entry name" value="HEME EXPORTER PROTEIN C"/>
    <property type="match status" value="1"/>
</dbReference>
<evidence type="ECO:0000313" key="10">
    <source>
        <dbReference type="Proteomes" id="UP000624703"/>
    </source>
</evidence>
<organism evidence="9 10">
    <name type="scientific">Persicirhabdus sediminis</name>
    <dbReference type="NCBI Taxonomy" id="454144"/>
    <lineage>
        <taxon>Bacteria</taxon>
        <taxon>Pseudomonadati</taxon>
        <taxon>Verrucomicrobiota</taxon>
        <taxon>Verrucomicrobiia</taxon>
        <taxon>Verrucomicrobiales</taxon>
        <taxon>Verrucomicrobiaceae</taxon>
        <taxon>Persicirhabdus</taxon>
    </lineage>
</organism>
<keyword evidence="2 6" id="KW-0812">Transmembrane</keyword>
<comment type="subcellular location">
    <subcellularLocation>
        <location evidence="1">Membrane</location>
        <topology evidence="1">Multi-pass membrane protein</topology>
    </subcellularLocation>
</comment>
<evidence type="ECO:0000256" key="5">
    <source>
        <dbReference type="ARBA" id="ARBA00023136"/>
    </source>
</evidence>
<evidence type="ECO:0000256" key="2">
    <source>
        <dbReference type="ARBA" id="ARBA00022692"/>
    </source>
</evidence>
<feature type="signal peptide" evidence="7">
    <location>
        <begin position="1"/>
        <end position="21"/>
    </location>
</feature>
<sequence>MKYLAILLAALSWLIPASSHAYEKEAGKLASERITADAGELLSPIPVLHGGRIMPLDSFAKVHLLSAYHKSTVKGEDKEKLGYNQWFAQLVLDRDAAYQIKFFRLRNPDLIDHLGLEERLDGLFSLDELREPIDSKSDEIQIIYEKDTDLRTLVEKQLLDLNNVVRTIFAVSRSLTALTPEVMVMDAKLAADMHFPAGKAISYYQLSEAMPKLEPILTGMQGKPSNEHTDYERAAYAVAEQMFRMQQYESSFQSIALIPPAEDPDSNPWLSPWEAIARDDLTETQSSQLAQLSEVILALSFKEDEKAKELIPSYIDSLDITPNIRLEIPETINAWKVPGFLAGIGFTLPFSKNATEMLYNHFDSFEYSLAFYVLGFIFLAISWLQANGKNLRWVSFSWVTLGFLLHTYGLLLRMLIRGRPPVTTIYESIIFVGFTCVLVGLIVEWKRRDGLGLIVAIVPGSILHFVGFKYAIEGDTLKPLVAVLDSNFWLATHVVTITIGYGTSAVAGLIATVYLYVRLFNQKNKALLQSIAKNFVGITLVSLLFAIVGTILGGIWGDQSWGRFWGWDPKENGALLICLWLLLIVHGKWGKQLDELGYATMLSLTSITVLVAWFGVNLLSVGLHSYGFTDGALFWLTLSCGAIAVITFVPAILIYLRDRANSTPPQN</sequence>
<feature type="transmembrane region" description="Helical" evidence="6">
    <location>
        <begin position="572"/>
        <end position="589"/>
    </location>
</feature>
<evidence type="ECO:0000256" key="1">
    <source>
        <dbReference type="ARBA" id="ARBA00004141"/>
    </source>
</evidence>